<evidence type="ECO:0000313" key="4">
    <source>
        <dbReference type="EMBL" id="GAA4870552.1"/>
    </source>
</evidence>
<dbReference type="PANTHER" id="PTHR34216:SF3">
    <property type="entry name" value="POLY-BETA-1,6-N-ACETYL-D-GLUCOSAMINE N-DEACETYLASE"/>
    <property type="match status" value="1"/>
</dbReference>
<evidence type="ECO:0000256" key="2">
    <source>
        <dbReference type="ARBA" id="ARBA00022729"/>
    </source>
</evidence>
<comment type="subcellular location">
    <subcellularLocation>
        <location evidence="1">Secreted</location>
    </subcellularLocation>
</comment>
<evidence type="ECO:0000259" key="3">
    <source>
        <dbReference type="PROSITE" id="PS51677"/>
    </source>
</evidence>
<dbReference type="InterPro" id="IPR011330">
    <property type="entry name" value="Glyco_hydro/deAcase_b/a-brl"/>
</dbReference>
<evidence type="ECO:0000256" key="1">
    <source>
        <dbReference type="ARBA" id="ARBA00004613"/>
    </source>
</evidence>
<name>A0ABP9EEZ6_9ACTN</name>
<dbReference type="PROSITE" id="PS51677">
    <property type="entry name" value="NODB"/>
    <property type="match status" value="1"/>
</dbReference>
<dbReference type="InterPro" id="IPR002509">
    <property type="entry name" value="NODB_dom"/>
</dbReference>
<proteinExistence type="predicted"/>
<reference evidence="5" key="1">
    <citation type="journal article" date="2019" name="Int. J. Syst. Evol. Microbiol.">
        <title>The Global Catalogue of Microorganisms (GCM) 10K type strain sequencing project: providing services to taxonomists for standard genome sequencing and annotation.</title>
        <authorList>
            <consortium name="The Broad Institute Genomics Platform"/>
            <consortium name="The Broad Institute Genome Sequencing Center for Infectious Disease"/>
            <person name="Wu L."/>
            <person name="Ma J."/>
        </authorList>
    </citation>
    <scope>NUCLEOTIDE SEQUENCE [LARGE SCALE GENOMIC DNA]</scope>
    <source>
        <strain evidence="5">JCM 13006</strain>
    </source>
</reference>
<dbReference type="InterPro" id="IPR051398">
    <property type="entry name" value="Polysacch_Deacetylase"/>
</dbReference>
<dbReference type="CDD" id="cd10918">
    <property type="entry name" value="CE4_NodB_like_5s_6s"/>
    <property type="match status" value="1"/>
</dbReference>
<feature type="domain" description="NodB homology" evidence="3">
    <location>
        <begin position="92"/>
        <end position="321"/>
    </location>
</feature>
<dbReference type="Gene3D" id="3.20.20.370">
    <property type="entry name" value="Glycoside hydrolase/deacetylase"/>
    <property type="match status" value="1"/>
</dbReference>
<dbReference type="Pfam" id="PF01522">
    <property type="entry name" value="Polysacc_deac_1"/>
    <property type="match status" value="1"/>
</dbReference>
<comment type="caution">
    <text evidence="4">The sequence shown here is derived from an EMBL/GenBank/DDBJ whole genome shotgun (WGS) entry which is preliminary data.</text>
</comment>
<keyword evidence="2" id="KW-0732">Signal</keyword>
<keyword evidence="5" id="KW-1185">Reference proteome</keyword>
<dbReference type="Proteomes" id="UP001501752">
    <property type="component" value="Unassembled WGS sequence"/>
</dbReference>
<sequence>MTWGGDAPLCTGPGGIMRRARRRAADALLRHSPLQLAFRAASTRRLAVLAYHGVDDPVSFAAQLERLASTANPVSLAQVERAVTEGRPLPLRSVLVTFDDGDRSLLTHGLPALIRNRIPAAAYVIPQLIGSDQPFWWTEAAELAGSGGRTALGALAPGALVARLKRLPDAERLTALEELRATAAAPAPRTPQLTAQELFVLREGGVAIGNHTMTHPCLDRCADDTLRTEIAEAHTMLTGWLGAPPTTFAYPNGNHDPRAEQLLRELGYRLAFLFDHRHDRLLPASPLRISRLRVNSHTGRARFDTILSGLHPTVHRMRGGV</sequence>
<dbReference type="EMBL" id="BAABIS010000001">
    <property type="protein sequence ID" value="GAA4870552.1"/>
    <property type="molecule type" value="Genomic_DNA"/>
</dbReference>
<accession>A0ABP9EEZ6</accession>
<evidence type="ECO:0000313" key="5">
    <source>
        <dbReference type="Proteomes" id="UP001501752"/>
    </source>
</evidence>
<dbReference type="SUPFAM" id="SSF88713">
    <property type="entry name" value="Glycoside hydrolase/deacetylase"/>
    <property type="match status" value="1"/>
</dbReference>
<dbReference type="PANTHER" id="PTHR34216">
    <property type="match status" value="1"/>
</dbReference>
<organism evidence="4 5">
    <name type="scientific">Kitasatospora terrestris</name>
    <dbReference type="NCBI Taxonomy" id="258051"/>
    <lineage>
        <taxon>Bacteria</taxon>
        <taxon>Bacillati</taxon>
        <taxon>Actinomycetota</taxon>
        <taxon>Actinomycetes</taxon>
        <taxon>Kitasatosporales</taxon>
        <taxon>Streptomycetaceae</taxon>
        <taxon>Kitasatospora</taxon>
    </lineage>
</organism>
<protein>
    <recommendedName>
        <fullName evidence="3">NodB homology domain-containing protein</fullName>
    </recommendedName>
</protein>
<gene>
    <name evidence="4" type="ORF">GCM10023235_56650</name>
</gene>